<dbReference type="EMBL" id="CP050266">
    <property type="protein sequence ID" value="QIR06901.1"/>
    <property type="molecule type" value="Genomic_DNA"/>
</dbReference>
<evidence type="ECO:0000256" key="11">
    <source>
        <dbReference type="ARBA" id="ARBA00022723"/>
    </source>
</evidence>
<dbReference type="PANTHER" id="PTHR46244:SF1">
    <property type="entry name" value="PHOSPHOENOLPYRUVATE-DEPENDENT PHOSPHOTRANSFERASE SYSTEM"/>
    <property type="match status" value="1"/>
</dbReference>
<dbReference type="PROSITE" id="PS00742">
    <property type="entry name" value="PEP_ENZYMES_2"/>
    <property type="match status" value="1"/>
</dbReference>
<keyword evidence="12" id="KW-0418">Kinase</keyword>
<dbReference type="SUPFAM" id="SSF51621">
    <property type="entry name" value="Phosphoenolpyruvate/pyruvate domain"/>
    <property type="match status" value="1"/>
</dbReference>
<dbReference type="Gene3D" id="3.20.20.60">
    <property type="entry name" value="Phosphoenolpyruvate-binding domains"/>
    <property type="match status" value="1"/>
</dbReference>
<dbReference type="PRINTS" id="PR01736">
    <property type="entry name" value="PHPHTRNFRASE"/>
</dbReference>
<organism evidence="15 16">
    <name type="scientific">Salinivibrio costicola</name>
    <name type="common">Vibrio costicola</name>
    <dbReference type="NCBI Taxonomy" id="51367"/>
    <lineage>
        <taxon>Bacteria</taxon>
        <taxon>Pseudomonadati</taxon>
        <taxon>Pseudomonadota</taxon>
        <taxon>Gammaproteobacteria</taxon>
        <taxon>Vibrionales</taxon>
        <taxon>Vibrionaceae</taxon>
        <taxon>Salinivibrio</taxon>
    </lineage>
</organism>
<dbReference type="Pfam" id="PF00391">
    <property type="entry name" value="PEP-utilizers"/>
    <property type="match status" value="1"/>
</dbReference>
<evidence type="ECO:0000256" key="6">
    <source>
        <dbReference type="ARBA" id="ARBA00022448"/>
    </source>
</evidence>
<dbReference type="InterPro" id="IPR015813">
    <property type="entry name" value="Pyrv/PenolPyrv_kinase-like_dom"/>
</dbReference>
<dbReference type="Pfam" id="PF05524">
    <property type="entry name" value="PEP-utilisers_N"/>
    <property type="match status" value="1"/>
</dbReference>
<dbReference type="InterPro" id="IPR036618">
    <property type="entry name" value="PtsI_HPr-bd_sf"/>
</dbReference>
<name>A0ABX6K9C6_SALCS</name>
<evidence type="ECO:0000256" key="9">
    <source>
        <dbReference type="ARBA" id="ARBA00022679"/>
    </source>
</evidence>
<keyword evidence="16" id="KW-1185">Reference proteome</keyword>
<dbReference type="Gene3D" id="3.30.450.40">
    <property type="match status" value="1"/>
</dbReference>
<keyword evidence="8" id="KW-0762">Sugar transport</keyword>
<keyword evidence="9 15" id="KW-0808">Transferase</keyword>
<dbReference type="RefSeq" id="WP_167314811.1">
    <property type="nucleotide sequence ID" value="NZ_CP050266.1"/>
</dbReference>
<comment type="subcellular location">
    <subcellularLocation>
        <location evidence="3">Cytoplasm</location>
    </subcellularLocation>
</comment>
<evidence type="ECO:0000259" key="14">
    <source>
        <dbReference type="SMART" id="SM00065"/>
    </source>
</evidence>
<dbReference type="InterPro" id="IPR036637">
    <property type="entry name" value="Phosphohistidine_dom_sf"/>
</dbReference>
<dbReference type="SUPFAM" id="SSF47831">
    <property type="entry name" value="Enzyme I of the PEP:sugar phosphotransferase system HPr-binding (sub)domain"/>
    <property type="match status" value="1"/>
</dbReference>
<keyword evidence="6" id="KW-0813">Transport</keyword>
<keyword evidence="10" id="KW-0598">Phosphotransferase system</keyword>
<evidence type="ECO:0000313" key="16">
    <source>
        <dbReference type="Proteomes" id="UP000501408"/>
    </source>
</evidence>
<evidence type="ECO:0000313" key="15">
    <source>
        <dbReference type="EMBL" id="QIR06901.1"/>
    </source>
</evidence>
<dbReference type="PANTHER" id="PTHR46244">
    <property type="entry name" value="PHOSPHOENOLPYRUVATE-PROTEIN PHOSPHOTRANSFERASE"/>
    <property type="match status" value="1"/>
</dbReference>
<dbReference type="Proteomes" id="UP000501408">
    <property type="component" value="Chromosome 1"/>
</dbReference>
<reference evidence="15 16" key="1">
    <citation type="submission" date="2020-03" db="EMBL/GenBank/DDBJ databases">
        <title>Genome mining reveals the biosynthetic pathways of PHA and ectoines of the halophilic strain Salinivibrio costicola M318 isolated from fermented shrimp paste.</title>
        <authorList>
            <person name="Doan T.V."/>
            <person name="Tran L.T."/>
            <person name="Trieu T.A."/>
            <person name="Nguyen Q.V."/>
            <person name="Quach T.N."/>
            <person name="Phi T.Q."/>
            <person name="Kumar S."/>
        </authorList>
    </citation>
    <scope>NUCLEOTIDE SEQUENCE [LARGE SCALE GENOMIC DNA]</scope>
    <source>
        <strain evidence="15 16">M318</strain>
    </source>
</reference>
<evidence type="ECO:0000256" key="1">
    <source>
        <dbReference type="ARBA" id="ARBA00000683"/>
    </source>
</evidence>
<dbReference type="InterPro" id="IPR023151">
    <property type="entry name" value="PEP_util_CS"/>
</dbReference>
<comment type="catalytic activity">
    <reaction evidence="1">
        <text>L-histidyl-[protein] + phosphoenolpyruvate = N(pros)-phospho-L-histidyl-[protein] + pyruvate</text>
        <dbReference type="Rhea" id="RHEA:23880"/>
        <dbReference type="Rhea" id="RHEA-COMP:9745"/>
        <dbReference type="Rhea" id="RHEA-COMP:9746"/>
        <dbReference type="ChEBI" id="CHEBI:15361"/>
        <dbReference type="ChEBI" id="CHEBI:29979"/>
        <dbReference type="ChEBI" id="CHEBI:58702"/>
        <dbReference type="ChEBI" id="CHEBI:64837"/>
        <dbReference type="EC" id="2.7.3.9"/>
    </reaction>
</comment>
<gene>
    <name evidence="15" type="primary">ptsP</name>
    <name evidence="15" type="ORF">HBA18_11290</name>
</gene>
<evidence type="ECO:0000256" key="13">
    <source>
        <dbReference type="ARBA" id="ARBA00022842"/>
    </source>
</evidence>
<evidence type="ECO:0000256" key="12">
    <source>
        <dbReference type="ARBA" id="ARBA00022777"/>
    </source>
</evidence>
<dbReference type="InterPro" id="IPR003018">
    <property type="entry name" value="GAF"/>
</dbReference>
<evidence type="ECO:0000256" key="3">
    <source>
        <dbReference type="ARBA" id="ARBA00004496"/>
    </source>
</evidence>
<dbReference type="InterPro" id="IPR008731">
    <property type="entry name" value="PTS_EIN"/>
</dbReference>
<dbReference type="NCBIfam" id="NF008283">
    <property type="entry name" value="PRK11061.1"/>
    <property type="match status" value="1"/>
</dbReference>
<dbReference type="Gene3D" id="3.50.30.10">
    <property type="entry name" value="Phosphohistidine domain"/>
    <property type="match status" value="1"/>
</dbReference>
<dbReference type="EC" id="2.7.3.9" evidence="5"/>
<dbReference type="NCBIfam" id="TIGR01417">
    <property type="entry name" value="PTS_I_fam"/>
    <property type="match status" value="1"/>
</dbReference>
<dbReference type="InterPro" id="IPR018274">
    <property type="entry name" value="PEP_util_AS"/>
</dbReference>
<dbReference type="Gene3D" id="1.10.274.10">
    <property type="entry name" value="PtsI, HPr-binding domain"/>
    <property type="match status" value="1"/>
</dbReference>
<protein>
    <recommendedName>
        <fullName evidence="5">phosphoenolpyruvate--protein phosphotransferase</fullName>
        <ecNumber evidence="5">2.7.3.9</ecNumber>
    </recommendedName>
</protein>
<dbReference type="InterPro" id="IPR040442">
    <property type="entry name" value="Pyrv_kinase-like_dom_sf"/>
</dbReference>
<dbReference type="Pfam" id="PF01590">
    <property type="entry name" value="GAF"/>
    <property type="match status" value="1"/>
</dbReference>
<dbReference type="GO" id="GO:0008965">
    <property type="term" value="F:phosphoenolpyruvate-protein phosphotransferase activity"/>
    <property type="evidence" value="ECO:0007669"/>
    <property type="project" value="UniProtKB-EC"/>
</dbReference>
<dbReference type="InterPro" id="IPR008279">
    <property type="entry name" value="PEP-util_enz_mobile_dom"/>
</dbReference>
<dbReference type="Pfam" id="PF02896">
    <property type="entry name" value="PEP-utilizers_C"/>
    <property type="match status" value="1"/>
</dbReference>
<dbReference type="InterPro" id="IPR050499">
    <property type="entry name" value="PEP-utilizing_PTS_enzyme"/>
</dbReference>
<dbReference type="SMART" id="SM00065">
    <property type="entry name" value="GAF"/>
    <property type="match status" value="1"/>
</dbReference>
<evidence type="ECO:0000256" key="7">
    <source>
        <dbReference type="ARBA" id="ARBA00022490"/>
    </source>
</evidence>
<evidence type="ECO:0000256" key="10">
    <source>
        <dbReference type="ARBA" id="ARBA00022683"/>
    </source>
</evidence>
<dbReference type="InterPro" id="IPR000121">
    <property type="entry name" value="PEP_util_C"/>
</dbReference>
<evidence type="ECO:0000256" key="8">
    <source>
        <dbReference type="ARBA" id="ARBA00022597"/>
    </source>
</evidence>
<keyword evidence="13" id="KW-0460">Magnesium</keyword>
<comment type="cofactor">
    <cofactor evidence="2">
        <name>Mg(2+)</name>
        <dbReference type="ChEBI" id="CHEBI:18420"/>
    </cofactor>
</comment>
<dbReference type="SUPFAM" id="SSF52009">
    <property type="entry name" value="Phosphohistidine domain"/>
    <property type="match status" value="1"/>
</dbReference>
<feature type="domain" description="GAF" evidence="14">
    <location>
        <begin position="17"/>
        <end position="162"/>
    </location>
</feature>
<evidence type="ECO:0000256" key="2">
    <source>
        <dbReference type="ARBA" id="ARBA00001946"/>
    </source>
</evidence>
<proteinExistence type="inferred from homology"/>
<sequence>MLTQLRNIVQSVAASADLHQALQTLVQQTCVAMHTECCSVYLANPEQASFDLMATQGLDPAAQVSLSFGEGLVGLVGERAEPINLAHAREHPAFKPFPATGEDAFQSFLGTPIIYRKTVLGVLVVQQHQPRQFDESEESFLVTLAAQLAVVFAHADAQGGWLNASQSPVLLEGVPASPGVGIANAWCDDSQPRLEDVAPASCLHVQKELDRLDAALDDASVEFRRLRKRFDKELQKEALAIFDLFVHLLNDPMLREDMTLRIQQGDEAAWAVRQTVETFSSRFAAMDDPYLKARAADVKELGQRLLYFLSEASSNHQPISSPIVLLARELTAGMLASIPRALLAGVVAEEGAANSHAAILARALGIPAVMGVSFSAPRLHNKSVILDGHKGLLMIEPAAPLLKEYQQLVQAEVSLQSTLDTALASPGKSQDGTRIQIHLNAGLSADSSIAINQGVDGVGLFRTEVPFLMQRRFPSEDEQVKQYRAILASYPDKPVVMRTLDIGGDKPLPYLSVDEDNPFLGWRGIRFTLDHPDIFLIQVRAMLRASLGLDNLKLLLPMISGVNELLEAKTLIARAFEEVRQEAQLAGEVLAKPLLGIMVEVPSVLYQLDGIAQEVDFLSVGTNDLTQYLLAVDRNNARVANIFDALHPSVLHALSLIATTSDRHQLPVSVCGELAGDPVGAALLVGLGYRQLSMNTRNVAKIKYLLSRLSLPRLQKQTEQMLSLSEPGQVRTQMEGFLAEQGLDALVQIGRMR</sequence>
<keyword evidence="7" id="KW-0963">Cytoplasm</keyword>
<dbReference type="SUPFAM" id="SSF55781">
    <property type="entry name" value="GAF domain-like"/>
    <property type="match status" value="1"/>
</dbReference>
<evidence type="ECO:0000256" key="4">
    <source>
        <dbReference type="ARBA" id="ARBA00007837"/>
    </source>
</evidence>
<accession>A0ABX6K9C6</accession>
<keyword evidence="11" id="KW-0479">Metal-binding</keyword>
<dbReference type="InterPro" id="IPR029016">
    <property type="entry name" value="GAF-like_dom_sf"/>
</dbReference>
<dbReference type="InterPro" id="IPR006318">
    <property type="entry name" value="PTS_EI-like"/>
</dbReference>
<evidence type="ECO:0000256" key="5">
    <source>
        <dbReference type="ARBA" id="ARBA00012232"/>
    </source>
</evidence>
<comment type="similarity">
    <text evidence="4">Belongs to the PEP-utilizing enzyme family.</text>
</comment>
<dbReference type="PROSITE" id="PS00370">
    <property type="entry name" value="PEP_ENZYMES_PHOS_SITE"/>
    <property type="match status" value="1"/>
</dbReference>